<keyword evidence="2" id="KW-1185">Reference proteome</keyword>
<sequence>MISKARTLKGVRFSLRGSSMGSNTLGSAATDSQSMGDETLTQIAKEVPATLAEATKGTKRKRGPTNMKDIWNLHPGTQASKLAAFLGTIAKTGSIYPLNTKHWNHLSKYVLENILRIVHEKFDLQGKVEDSNILSHAEMKGREPLRLEQFRFQHLRKDESEKLSSEITEQVYNEVCKRVKDSMPIPESSFAHQNNIALENKVYTQVFGLDKDGKMLGYGRGMTKSRLFSYGSVTRGSQSTLVISTLIKEISTKHVEERFMKLTKIRETKFMDMMDARENKYKALLNENMAKGMSMDVLMKILYLASIYCPLSSRLDDKAFSSNDDE</sequence>
<reference evidence="1 2" key="1">
    <citation type="submission" date="2019-06" db="EMBL/GenBank/DDBJ databases">
        <title>WGS assembly of Gossypium darwinii.</title>
        <authorList>
            <person name="Chen Z.J."/>
            <person name="Sreedasyam A."/>
            <person name="Ando A."/>
            <person name="Song Q."/>
            <person name="De L."/>
            <person name="Hulse-Kemp A."/>
            <person name="Ding M."/>
            <person name="Ye W."/>
            <person name="Kirkbride R."/>
            <person name="Jenkins J."/>
            <person name="Plott C."/>
            <person name="Lovell J."/>
            <person name="Lin Y.-M."/>
            <person name="Vaughn R."/>
            <person name="Liu B."/>
            <person name="Li W."/>
            <person name="Simpson S."/>
            <person name="Scheffler B."/>
            <person name="Saski C."/>
            <person name="Grover C."/>
            <person name="Hu G."/>
            <person name="Conover J."/>
            <person name="Carlson J."/>
            <person name="Shu S."/>
            <person name="Boston L."/>
            <person name="Williams M."/>
            <person name="Peterson D."/>
            <person name="Mcgee K."/>
            <person name="Jones D."/>
            <person name="Wendel J."/>
            <person name="Stelly D."/>
            <person name="Grimwood J."/>
            <person name="Schmutz J."/>
        </authorList>
    </citation>
    <scope>NUCLEOTIDE SEQUENCE [LARGE SCALE GENOMIC DNA]</scope>
    <source>
        <strain evidence="1">1808015.09</strain>
    </source>
</reference>
<name>A0A5D2B2S9_GOSDA</name>
<organism evidence="1 2">
    <name type="scientific">Gossypium darwinii</name>
    <name type="common">Darwin's cotton</name>
    <name type="synonym">Gossypium barbadense var. darwinii</name>
    <dbReference type="NCBI Taxonomy" id="34276"/>
    <lineage>
        <taxon>Eukaryota</taxon>
        <taxon>Viridiplantae</taxon>
        <taxon>Streptophyta</taxon>
        <taxon>Embryophyta</taxon>
        <taxon>Tracheophyta</taxon>
        <taxon>Spermatophyta</taxon>
        <taxon>Magnoliopsida</taxon>
        <taxon>eudicotyledons</taxon>
        <taxon>Gunneridae</taxon>
        <taxon>Pentapetalae</taxon>
        <taxon>rosids</taxon>
        <taxon>malvids</taxon>
        <taxon>Malvales</taxon>
        <taxon>Malvaceae</taxon>
        <taxon>Malvoideae</taxon>
        <taxon>Gossypium</taxon>
    </lineage>
</organism>
<evidence type="ECO:0000313" key="2">
    <source>
        <dbReference type="Proteomes" id="UP000323506"/>
    </source>
</evidence>
<protein>
    <submittedName>
        <fullName evidence="1">Uncharacterized protein</fullName>
    </submittedName>
</protein>
<gene>
    <name evidence="1" type="ORF">ES288_D10G204700v1</name>
</gene>
<dbReference type="AlphaFoldDB" id="A0A5D2B2S9"/>
<dbReference type="Proteomes" id="UP000323506">
    <property type="component" value="Chromosome D10"/>
</dbReference>
<dbReference type="EMBL" id="CM017710">
    <property type="protein sequence ID" value="TYG50798.1"/>
    <property type="molecule type" value="Genomic_DNA"/>
</dbReference>
<accession>A0A5D2B2S9</accession>
<proteinExistence type="predicted"/>
<evidence type="ECO:0000313" key="1">
    <source>
        <dbReference type="EMBL" id="TYG50798.1"/>
    </source>
</evidence>